<dbReference type="RefSeq" id="WP_062038688.1">
    <property type="nucleotide sequence ID" value="NZ_DF968182.1"/>
</dbReference>
<feature type="chain" id="PRO_5006633212" evidence="1">
    <location>
        <begin position="29"/>
        <end position="781"/>
    </location>
</feature>
<proteinExistence type="predicted"/>
<name>A0A0S7BVM8_9BACT</name>
<keyword evidence="3" id="KW-1185">Reference proteome</keyword>
<dbReference type="STRING" id="1678841.TBC1_11751"/>
<organism evidence="2">
    <name type="scientific">Lentimicrobium saccharophilum</name>
    <dbReference type="NCBI Taxonomy" id="1678841"/>
    <lineage>
        <taxon>Bacteria</taxon>
        <taxon>Pseudomonadati</taxon>
        <taxon>Bacteroidota</taxon>
        <taxon>Bacteroidia</taxon>
        <taxon>Bacteroidales</taxon>
        <taxon>Lentimicrobiaceae</taxon>
        <taxon>Lentimicrobium</taxon>
    </lineage>
</organism>
<dbReference type="EMBL" id="DF968182">
    <property type="protein sequence ID" value="GAP42619.1"/>
    <property type="molecule type" value="Genomic_DNA"/>
</dbReference>
<dbReference type="NCBIfam" id="TIGR04183">
    <property type="entry name" value="Por_Secre_tail"/>
    <property type="match status" value="1"/>
</dbReference>
<evidence type="ECO:0000313" key="3">
    <source>
        <dbReference type="Proteomes" id="UP000053091"/>
    </source>
</evidence>
<sequence>MKNNLLKWALVNVAFIALLTAPLMETQAQIYEPEGLNMPGTYNSFNNPPTNLAFASSTQVTNGRITKITTGQARWQTVFSVAASGGDITGGSYQWLFTSGPSGEYYNNKWAGVNVQMNTLQTYTHNTGSDNSVTFTNGKWYTMNWKDIGYSSTEAIFIETDAEPVSIASEYRIPSVVYPDMKPVVYATLSAPVAGGQGVYVRYSNDDFTTSTIIELSLLSGNTYRAELPNFSTGTIIYYFFTSKAGLTSINHSNADMFTINFLNNGGSNYSYTIQSGTVKFSAASADWSAASTWEGGTKPSASDQVVIQHNVSLDENATVSGLLVNLNSQLTINDDAALTVSNELGNNGAMLLSSSATGTGSLTHSTSGVPATVERYIEAATWETAGSGWHLLSSPVAAQGISGDWTPTGTGNDYDFYAFDETASTDNWLNQKVGANNITTFIPGKGYLVAYQQTDTKTFSGNLNVADVTLSGLTNTGTSAYPGWHLAGNPFASAINWGSGTWTKTNINAVAQVWSSADGSYKTTTEQSDIIPAMNGFMVYTTGSGELTIPADAREHNAANWYKSDEEFILLKANDLEGLTSQSSIVRFNPSATEAYDADFDAYFLAGFAPMFYSVSGSSLYALNTLPAVSNELAIPFGFVKNTATNYNIELAKNIPATIVYLTDIKTGTVTNLTEDGAYHFTAAEGDDANRFTLHFGTLGMNDPSTTAPVNIYAYGGVVYLNGPDAKASVTITDLTGRVVMAERVNGNGLAMLNAAKLPKGVYVVTAVAGSRVVSAKVIL</sequence>
<evidence type="ECO:0000256" key="1">
    <source>
        <dbReference type="SAM" id="SignalP"/>
    </source>
</evidence>
<protein>
    <submittedName>
        <fullName evidence="2">Protein containing Por secretion system C-terminal sorting domain</fullName>
    </submittedName>
</protein>
<evidence type="ECO:0000313" key="2">
    <source>
        <dbReference type="EMBL" id="GAP42619.1"/>
    </source>
</evidence>
<gene>
    <name evidence="2" type="ORF">TBC1_11751</name>
</gene>
<keyword evidence="1" id="KW-0732">Signal</keyword>
<dbReference type="AlphaFoldDB" id="A0A0S7BVM8"/>
<accession>A0A0S7BVM8</accession>
<reference evidence="2" key="1">
    <citation type="journal article" date="2015" name="Genome Announc.">
        <title>Draft Genome Sequence of Bacteroidales Strain TBC1, a Novel Isolate from a Methanogenic Wastewater Treatment System.</title>
        <authorList>
            <person name="Tourlousse D.M."/>
            <person name="Matsuura N."/>
            <person name="Sun L."/>
            <person name="Toyonaga M."/>
            <person name="Kuroda K."/>
            <person name="Ohashi A."/>
            <person name="Cruz R."/>
            <person name="Yamaguchi T."/>
            <person name="Sekiguchi Y."/>
        </authorList>
    </citation>
    <scope>NUCLEOTIDE SEQUENCE [LARGE SCALE GENOMIC DNA]</scope>
    <source>
        <strain evidence="2">TBC1</strain>
    </source>
</reference>
<dbReference type="OrthoDB" id="975384at2"/>
<feature type="signal peptide" evidence="1">
    <location>
        <begin position="1"/>
        <end position="28"/>
    </location>
</feature>
<dbReference type="InterPro" id="IPR026444">
    <property type="entry name" value="Secre_tail"/>
</dbReference>
<dbReference type="Proteomes" id="UP000053091">
    <property type="component" value="Unassembled WGS sequence"/>
</dbReference>